<comment type="caution">
    <text evidence="6">The sequence shown here is derived from an EMBL/GenBank/DDBJ whole genome shotgun (WGS) entry which is preliminary data.</text>
</comment>
<accession>A0A3N4GLZ6</accession>
<dbReference type="CDD" id="cd07023">
    <property type="entry name" value="S49_Sppa_N_C"/>
    <property type="match status" value="1"/>
</dbReference>
<name>A0A3N4GLZ6_9LACT</name>
<dbReference type="EMBL" id="RKMG01000004">
    <property type="protein sequence ID" value="RPA62397.1"/>
    <property type="molecule type" value="Genomic_DNA"/>
</dbReference>
<sequence length="341" mass="36630">MNKKSWIIAIVAVIILVLGVLGTNLSQQSSLNALMTSGSNPLTTVQNTIETGDVNRQIAVLNVDGTIMDNSGSGSFSEGMDYQGILDAIETIKADDTVKALMLNVDSPGGGVYESVELYNALADLKETREIPIYVSMGQTAASGGYMISMVADQIYADVETTTGSIGVIMQIPNFSGFMEEHGLSMDTYKSGALKDIGSSYREASDEEKDVLNDLITEKYNRFVEIVAQGRGLSTDEVKKLADGRIYTGQQAVDNGLVDAIGYEDDALAALKSDNNLEGASVVDYTPSSATSWVNDFVGMLSKNNLFTGSEDTNIADEMTQILDVLESTSTPQFYYMYGGE</sequence>
<evidence type="ECO:0000313" key="6">
    <source>
        <dbReference type="EMBL" id="RPA62397.1"/>
    </source>
</evidence>
<dbReference type="InterPro" id="IPR002142">
    <property type="entry name" value="Peptidase_S49"/>
</dbReference>
<reference evidence="6 7" key="1">
    <citation type="submission" date="2018-11" db="EMBL/GenBank/DDBJ databases">
        <title>Aerococcus sp. SJQ22, whole genome shotgun sequence.</title>
        <authorList>
            <person name="Sun L."/>
            <person name="Gao X."/>
            <person name="Chen W."/>
            <person name="Huang K."/>
        </authorList>
    </citation>
    <scope>NUCLEOTIDE SEQUENCE [LARGE SCALE GENOMIC DNA]</scope>
    <source>
        <strain evidence="6 7">SJQ22</strain>
    </source>
</reference>
<dbReference type="RefSeq" id="WP_123779304.1">
    <property type="nucleotide sequence ID" value="NZ_RKMG01000004.1"/>
</dbReference>
<evidence type="ECO:0000256" key="1">
    <source>
        <dbReference type="ARBA" id="ARBA00008683"/>
    </source>
</evidence>
<keyword evidence="7" id="KW-1185">Reference proteome</keyword>
<protein>
    <submittedName>
        <fullName evidence="6">Signal peptide peptidase SppA</fullName>
    </submittedName>
</protein>
<keyword evidence="2" id="KW-0645">Protease</keyword>
<dbReference type="Gene3D" id="3.90.226.10">
    <property type="entry name" value="2-enoyl-CoA Hydratase, Chain A, domain 1"/>
    <property type="match status" value="2"/>
</dbReference>
<keyword evidence="3" id="KW-0378">Hydrolase</keyword>
<keyword evidence="4" id="KW-0720">Serine protease</keyword>
<evidence type="ECO:0000256" key="2">
    <source>
        <dbReference type="ARBA" id="ARBA00022670"/>
    </source>
</evidence>
<feature type="domain" description="Peptidase S49" evidence="5">
    <location>
        <begin position="129"/>
        <end position="277"/>
    </location>
</feature>
<dbReference type="GO" id="GO:0006508">
    <property type="term" value="P:proteolysis"/>
    <property type="evidence" value="ECO:0007669"/>
    <property type="project" value="UniProtKB-KW"/>
</dbReference>
<dbReference type="GO" id="GO:0008236">
    <property type="term" value="F:serine-type peptidase activity"/>
    <property type="evidence" value="ECO:0007669"/>
    <property type="project" value="UniProtKB-KW"/>
</dbReference>
<evidence type="ECO:0000256" key="4">
    <source>
        <dbReference type="ARBA" id="ARBA00022825"/>
    </source>
</evidence>
<evidence type="ECO:0000259" key="5">
    <source>
        <dbReference type="Pfam" id="PF01343"/>
    </source>
</evidence>
<evidence type="ECO:0000256" key="3">
    <source>
        <dbReference type="ARBA" id="ARBA00022801"/>
    </source>
</evidence>
<dbReference type="PANTHER" id="PTHR42987">
    <property type="entry name" value="PEPTIDASE S49"/>
    <property type="match status" value="1"/>
</dbReference>
<organism evidence="6 7">
    <name type="scientific">Aerococcus agrisoli</name>
    <dbReference type="NCBI Taxonomy" id="2487350"/>
    <lineage>
        <taxon>Bacteria</taxon>
        <taxon>Bacillati</taxon>
        <taxon>Bacillota</taxon>
        <taxon>Bacilli</taxon>
        <taxon>Lactobacillales</taxon>
        <taxon>Aerococcaceae</taxon>
        <taxon>Aerococcus</taxon>
    </lineage>
</organism>
<dbReference type="SUPFAM" id="SSF52096">
    <property type="entry name" value="ClpP/crotonase"/>
    <property type="match status" value="1"/>
</dbReference>
<dbReference type="InterPro" id="IPR029045">
    <property type="entry name" value="ClpP/crotonase-like_dom_sf"/>
</dbReference>
<proteinExistence type="inferred from homology"/>
<gene>
    <name evidence="6" type="primary">sppA</name>
    <name evidence="6" type="ORF">EF384_01920</name>
</gene>
<dbReference type="PANTHER" id="PTHR42987:SF7">
    <property type="entry name" value="SIGNAL PEPTIDE PEPTIDASE SPPA-RELATED"/>
    <property type="match status" value="1"/>
</dbReference>
<dbReference type="Pfam" id="PF01343">
    <property type="entry name" value="Peptidase_S49"/>
    <property type="match status" value="1"/>
</dbReference>
<dbReference type="InterPro" id="IPR004635">
    <property type="entry name" value="Pept_S49_SppA"/>
</dbReference>
<comment type="similarity">
    <text evidence="1">Belongs to the peptidase S49 family.</text>
</comment>
<dbReference type="InterPro" id="IPR047272">
    <property type="entry name" value="S49_SppA_C"/>
</dbReference>
<evidence type="ECO:0000313" key="7">
    <source>
        <dbReference type="Proteomes" id="UP000273977"/>
    </source>
</evidence>
<dbReference type="AlphaFoldDB" id="A0A3N4GLZ6"/>
<dbReference type="OrthoDB" id="9764363at2"/>
<dbReference type="Proteomes" id="UP000273977">
    <property type="component" value="Unassembled WGS sequence"/>
</dbReference>
<dbReference type="NCBIfam" id="TIGR00706">
    <property type="entry name" value="SppA_dom"/>
    <property type="match status" value="1"/>
</dbReference>